<sequence length="348" mass="37692">MATNGNEEEAELVVEKADEHVNEVEALLPSENLPEPKRIPFGLTPKAGFSVSINVASAVGLVFVNKRIFEDDALRHAQVTFAATHFAITAATLYAVSTPPIALFQRKRIGLLQILPLAFAMIFAVVLTNASLAFSSIQFYQIARVLVTPCVALLEFMILRKKIPVGAALTLIPVCVGVGIVSYFDTSADPKAHISHRTTPLGVFFAMVSLVASATYTVLIKKYHDITKCKSAQLLLNQSPASVLIMLYIIPFSDDVTVWRSVSLATWAVILMSGILACLLHISQFLIVDGAGPVAIAVPYQIRVREVAMRLDIVNNGLSPLGLNKHAGVRAKGSLRVLEDPVYQLMAC</sequence>
<evidence type="ECO:0000256" key="1">
    <source>
        <dbReference type="ARBA" id="ARBA00003420"/>
    </source>
</evidence>
<comment type="function">
    <text evidence="1 7">Involved in the import of GDP-mannose from the cytoplasm into the Golgi lumen.</text>
</comment>
<feature type="transmembrane region" description="Helical" evidence="7">
    <location>
        <begin position="109"/>
        <end position="127"/>
    </location>
</feature>
<dbReference type="GO" id="GO:0005789">
    <property type="term" value="C:endoplasmic reticulum membrane"/>
    <property type="evidence" value="ECO:0007669"/>
    <property type="project" value="UniProtKB-SubCell"/>
</dbReference>
<comment type="subcellular location">
    <subcellularLocation>
        <location evidence="7">Golgi apparatus membrane</location>
        <topology evidence="7">Multi-pass membrane protein</topology>
    </subcellularLocation>
    <subcellularLocation>
        <location evidence="7">Cytoplasmic vesicle membrane</location>
        <topology evidence="7">Multi-pass membrane protein</topology>
    </subcellularLocation>
    <subcellularLocation>
        <location evidence="7">Endoplasmic reticulum membrane</location>
        <topology evidence="7">Multi-pass membrane protein</topology>
    </subcellularLocation>
</comment>
<dbReference type="Proteomes" id="UP000309340">
    <property type="component" value="Unassembled WGS sequence"/>
</dbReference>
<keyword evidence="7" id="KW-0256">Endoplasmic reticulum</keyword>
<evidence type="ECO:0000313" key="9">
    <source>
        <dbReference type="Proteomes" id="UP000309340"/>
    </source>
</evidence>
<dbReference type="PANTHER" id="PTHR11132">
    <property type="entry name" value="SOLUTE CARRIER FAMILY 35"/>
    <property type="match status" value="1"/>
</dbReference>
<keyword evidence="5 7" id="KW-1133">Transmembrane helix</keyword>
<feature type="transmembrane region" description="Helical" evidence="7">
    <location>
        <begin position="199"/>
        <end position="220"/>
    </location>
</feature>
<keyword evidence="4 7" id="KW-0812">Transmembrane</keyword>
<feature type="transmembrane region" description="Helical" evidence="7">
    <location>
        <begin position="232"/>
        <end position="250"/>
    </location>
</feature>
<evidence type="ECO:0000256" key="3">
    <source>
        <dbReference type="ARBA" id="ARBA00011182"/>
    </source>
</evidence>
<keyword evidence="7" id="KW-0968">Cytoplasmic vesicle</keyword>
<keyword evidence="6 7" id="KW-0472">Membrane</keyword>
<feature type="transmembrane region" description="Helical" evidence="7">
    <location>
        <begin position="47"/>
        <end position="64"/>
    </location>
</feature>
<feature type="transmembrane region" description="Helical" evidence="7">
    <location>
        <begin position="262"/>
        <end position="282"/>
    </location>
</feature>
<evidence type="ECO:0000256" key="6">
    <source>
        <dbReference type="ARBA" id="ARBA00023136"/>
    </source>
</evidence>
<evidence type="ECO:0000256" key="4">
    <source>
        <dbReference type="ARBA" id="ARBA00022692"/>
    </source>
</evidence>
<dbReference type="AlphaFoldDB" id="A0A4U0XM82"/>
<feature type="transmembrane region" description="Helical" evidence="7">
    <location>
        <begin position="76"/>
        <end position="97"/>
    </location>
</feature>
<organism evidence="8 9">
    <name type="scientific">Friedmanniomyces simplex</name>
    <dbReference type="NCBI Taxonomy" id="329884"/>
    <lineage>
        <taxon>Eukaryota</taxon>
        <taxon>Fungi</taxon>
        <taxon>Dikarya</taxon>
        <taxon>Ascomycota</taxon>
        <taxon>Pezizomycotina</taxon>
        <taxon>Dothideomycetes</taxon>
        <taxon>Dothideomycetidae</taxon>
        <taxon>Mycosphaerellales</taxon>
        <taxon>Teratosphaeriaceae</taxon>
        <taxon>Friedmanniomyces</taxon>
    </lineage>
</organism>
<keyword evidence="7" id="KW-0333">Golgi apparatus</keyword>
<gene>
    <name evidence="8" type="ORF">B0A55_03059</name>
</gene>
<comment type="similarity">
    <text evidence="2 7">Belongs to the TPT transporter family. SLC35D subfamily.</text>
</comment>
<dbReference type="STRING" id="329884.A0A4U0XM82"/>
<evidence type="ECO:0000313" key="8">
    <source>
        <dbReference type="EMBL" id="TKA78424.1"/>
    </source>
</evidence>
<dbReference type="EMBL" id="NAJQ01000113">
    <property type="protein sequence ID" value="TKA78424.1"/>
    <property type="molecule type" value="Genomic_DNA"/>
</dbReference>
<dbReference type="OrthoDB" id="5547497at2759"/>
<keyword evidence="7" id="KW-0762">Sugar transport</keyword>
<keyword evidence="9" id="KW-1185">Reference proteome</keyword>
<feature type="transmembrane region" description="Helical" evidence="7">
    <location>
        <begin position="139"/>
        <end position="158"/>
    </location>
</feature>
<evidence type="ECO:0000256" key="5">
    <source>
        <dbReference type="ARBA" id="ARBA00022989"/>
    </source>
</evidence>
<comment type="subunit">
    <text evidence="3 7">Homooligomer.</text>
</comment>
<protein>
    <recommendedName>
        <fullName evidence="7">GDP-mannose transporter</fullName>
        <shortName evidence="7">GMT</shortName>
    </recommendedName>
</protein>
<accession>A0A4U0XM82</accession>
<evidence type="ECO:0000256" key="7">
    <source>
        <dbReference type="RuleBase" id="RU367097"/>
    </source>
</evidence>
<dbReference type="GO" id="GO:0000139">
    <property type="term" value="C:Golgi membrane"/>
    <property type="evidence" value="ECO:0007669"/>
    <property type="project" value="UniProtKB-SubCell"/>
</dbReference>
<name>A0A4U0XM82_9PEZI</name>
<feature type="transmembrane region" description="Helical" evidence="7">
    <location>
        <begin position="165"/>
        <end position="184"/>
    </location>
</feature>
<keyword evidence="7" id="KW-0813">Transport</keyword>
<reference evidence="8 9" key="1">
    <citation type="submission" date="2017-03" db="EMBL/GenBank/DDBJ databases">
        <title>Genomes of endolithic fungi from Antarctica.</title>
        <authorList>
            <person name="Coleine C."/>
            <person name="Masonjones S."/>
            <person name="Stajich J.E."/>
        </authorList>
    </citation>
    <scope>NUCLEOTIDE SEQUENCE [LARGE SCALE GENOMIC DNA]</scope>
    <source>
        <strain evidence="8 9">CCFEE 5184</strain>
    </source>
</reference>
<dbReference type="InterPro" id="IPR050186">
    <property type="entry name" value="TPT_transporter"/>
</dbReference>
<proteinExistence type="inferred from homology"/>
<dbReference type="GO" id="GO:0030659">
    <property type="term" value="C:cytoplasmic vesicle membrane"/>
    <property type="evidence" value="ECO:0007669"/>
    <property type="project" value="UniProtKB-SubCell"/>
</dbReference>
<evidence type="ECO:0000256" key="2">
    <source>
        <dbReference type="ARBA" id="ARBA00010425"/>
    </source>
</evidence>
<comment type="caution">
    <text evidence="8">The sequence shown here is derived from an EMBL/GenBank/DDBJ whole genome shotgun (WGS) entry which is preliminary data.</text>
</comment>